<organism evidence="6 7">
    <name type="scientific">Paramecium primaurelia</name>
    <dbReference type="NCBI Taxonomy" id="5886"/>
    <lineage>
        <taxon>Eukaryota</taxon>
        <taxon>Sar</taxon>
        <taxon>Alveolata</taxon>
        <taxon>Ciliophora</taxon>
        <taxon>Intramacronucleata</taxon>
        <taxon>Oligohymenophorea</taxon>
        <taxon>Peniculida</taxon>
        <taxon>Parameciidae</taxon>
        <taxon>Paramecium</taxon>
    </lineage>
</organism>
<keyword evidence="2" id="KW-0547">Nucleotide-binding</keyword>
<dbReference type="Proteomes" id="UP000688137">
    <property type="component" value="Unassembled WGS sequence"/>
</dbReference>
<evidence type="ECO:0000256" key="5">
    <source>
        <dbReference type="ARBA" id="ARBA00023242"/>
    </source>
</evidence>
<dbReference type="InterPro" id="IPR033690">
    <property type="entry name" value="Adenylat_kinase_CS"/>
</dbReference>
<keyword evidence="3" id="KW-0067">ATP-binding</keyword>
<evidence type="ECO:0000256" key="4">
    <source>
        <dbReference type="ARBA" id="ARBA00022975"/>
    </source>
</evidence>
<accession>A0A8S1N980</accession>
<dbReference type="HAMAP" id="MF_00235">
    <property type="entry name" value="Adenylate_kinase_Adk"/>
    <property type="match status" value="3"/>
</dbReference>
<name>A0A8S1N980_PARPR</name>
<sequence>MGCSSSNSADVNNPGNAPKAEVIFILGGPGSGKGTQCEKMVKDYCFLHISTGDLLRAERQKGGPDAEELENIMREGKLVPSDILVKLIKKEIESLGNTGRYILDGFPRSQDNWQSWNKIIGNSVNARFLLMFECSEAVMEQRLLKRGETSGRADDNAETIKKRFATFMNETQPVVQDFEKRNMVIKVSAEATPDEVYENVKKALTNKGVQPQKRPEVLFVLGGPGSGKGTQCARISKDFQYVHLSTGDLLREEQKKEGPLQAELKSIMEAGKLVPSDLVVKLMKKELLRRQFRGKYLLDGFPRNQENIDSWNKILATLVDVNCLLYFECSDAEMTKRLLERAKTSGRADDNEETIKKRLATFHSETKPVLGIFKDQNKLKVINSEQLVDVVYSNVKKVFKTSGLAVTLNGQRPAKGKYVIGIIGAPGTGKQVQSQRISKRFGFQHLSTKIIIRDEIKKNTQEAQTIKDCQKNNQPIPGKVVVKLILAAINQSKARKFIIDGFPRNEDNLNAWYSQTNQPVRLKYIMCFACSQEVLDKRIAADVAKKDQASIQRKVEILNNQTNQIIQMFKKDERLIEINTEPTIDEVFAEIEKVFIAKKLDR</sequence>
<dbReference type="EMBL" id="CAJJDM010000080">
    <property type="protein sequence ID" value="CAD8086776.1"/>
    <property type="molecule type" value="Genomic_DNA"/>
</dbReference>
<keyword evidence="4" id="KW-0665">Pyrimidine biosynthesis</keyword>
<dbReference type="GO" id="GO:0009123">
    <property type="term" value="P:nucleoside monophosphate metabolic process"/>
    <property type="evidence" value="ECO:0007669"/>
    <property type="project" value="UniProtKB-ARBA"/>
</dbReference>
<dbReference type="GO" id="GO:0016776">
    <property type="term" value="F:phosphotransferase activity, phosphate group as acceptor"/>
    <property type="evidence" value="ECO:0007669"/>
    <property type="project" value="InterPro"/>
</dbReference>
<keyword evidence="1" id="KW-0963">Cytoplasm</keyword>
<dbReference type="PROSITE" id="PS00113">
    <property type="entry name" value="ADENYLATE_KINASE"/>
    <property type="match status" value="3"/>
</dbReference>
<dbReference type="PANTHER" id="PTHR23359">
    <property type="entry name" value="NUCLEOTIDE KINASE"/>
    <property type="match status" value="1"/>
</dbReference>
<dbReference type="InterPro" id="IPR006266">
    <property type="entry name" value="UMP_CMP_kinase"/>
</dbReference>
<evidence type="ECO:0000256" key="3">
    <source>
        <dbReference type="ARBA" id="ARBA00022840"/>
    </source>
</evidence>
<dbReference type="GO" id="GO:0006221">
    <property type="term" value="P:pyrimidine nucleotide biosynthetic process"/>
    <property type="evidence" value="ECO:0007669"/>
    <property type="project" value="UniProtKB-KW"/>
</dbReference>
<dbReference type="GO" id="GO:0019205">
    <property type="term" value="F:nucleobase-containing compound kinase activity"/>
    <property type="evidence" value="ECO:0007669"/>
    <property type="project" value="InterPro"/>
</dbReference>
<evidence type="ECO:0000313" key="6">
    <source>
        <dbReference type="EMBL" id="CAD8086776.1"/>
    </source>
</evidence>
<dbReference type="GO" id="GO:0005524">
    <property type="term" value="F:ATP binding"/>
    <property type="evidence" value="ECO:0007669"/>
    <property type="project" value="UniProtKB-KW"/>
</dbReference>
<dbReference type="InterPro" id="IPR000850">
    <property type="entry name" value="Adenylat/UMP-CMP_kin"/>
</dbReference>
<dbReference type="OMA" id="VDYLEGC"/>
<protein>
    <recommendedName>
        <fullName evidence="8">Adenylate kinase</fullName>
    </recommendedName>
</protein>
<reference evidence="6" key="1">
    <citation type="submission" date="2021-01" db="EMBL/GenBank/DDBJ databases">
        <authorList>
            <consortium name="Genoscope - CEA"/>
            <person name="William W."/>
        </authorList>
    </citation>
    <scope>NUCLEOTIDE SEQUENCE</scope>
</reference>
<dbReference type="Pfam" id="PF00406">
    <property type="entry name" value="ADK"/>
    <property type="match status" value="3"/>
</dbReference>
<dbReference type="AlphaFoldDB" id="A0A8S1N980"/>
<keyword evidence="5" id="KW-0539">Nucleus</keyword>
<dbReference type="NCBIfam" id="TIGR01359">
    <property type="entry name" value="UMP_CMP_kin_fam"/>
    <property type="match status" value="2"/>
</dbReference>
<evidence type="ECO:0000313" key="7">
    <source>
        <dbReference type="Proteomes" id="UP000688137"/>
    </source>
</evidence>
<evidence type="ECO:0008006" key="8">
    <source>
        <dbReference type="Google" id="ProtNLM"/>
    </source>
</evidence>
<evidence type="ECO:0000256" key="2">
    <source>
        <dbReference type="ARBA" id="ARBA00022741"/>
    </source>
</evidence>
<gene>
    <name evidence="6" type="ORF">PPRIM_AZ9-3.1.T0770091</name>
</gene>
<dbReference type="GO" id="GO:0006207">
    <property type="term" value="P:'de novo' pyrimidine nucleobase biosynthetic process"/>
    <property type="evidence" value="ECO:0007669"/>
    <property type="project" value="InterPro"/>
</dbReference>
<dbReference type="CDD" id="cd01428">
    <property type="entry name" value="ADK"/>
    <property type="match status" value="3"/>
</dbReference>
<keyword evidence="7" id="KW-1185">Reference proteome</keyword>
<comment type="caution">
    <text evidence="6">The sequence shown here is derived from an EMBL/GenBank/DDBJ whole genome shotgun (WGS) entry which is preliminary data.</text>
</comment>
<evidence type="ECO:0000256" key="1">
    <source>
        <dbReference type="ARBA" id="ARBA00022490"/>
    </source>
</evidence>
<proteinExistence type="inferred from homology"/>